<keyword evidence="3" id="KW-0347">Helicase</keyword>
<evidence type="ECO:0000313" key="8">
    <source>
        <dbReference type="Proteomes" id="UP000192900"/>
    </source>
</evidence>
<dbReference type="GO" id="GO:0003677">
    <property type="term" value="F:DNA binding"/>
    <property type="evidence" value="ECO:0007669"/>
    <property type="project" value="InterPro"/>
</dbReference>
<dbReference type="STRING" id="1891675.B1H58_09370"/>
<keyword evidence="4" id="KW-0067">ATP-binding</keyword>
<dbReference type="SUPFAM" id="SSF52540">
    <property type="entry name" value="P-loop containing nucleoside triphosphate hydrolases"/>
    <property type="match status" value="1"/>
</dbReference>
<keyword evidence="2" id="KW-0378">Hydrolase</keyword>
<evidence type="ECO:0000256" key="4">
    <source>
        <dbReference type="ARBA" id="ARBA00022840"/>
    </source>
</evidence>
<proteinExistence type="predicted"/>
<evidence type="ECO:0000256" key="3">
    <source>
        <dbReference type="ARBA" id="ARBA00022806"/>
    </source>
</evidence>
<dbReference type="GO" id="GO:0005524">
    <property type="term" value="F:ATP binding"/>
    <property type="evidence" value="ECO:0007669"/>
    <property type="project" value="UniProtKB-KW"/>
</dbReference>
<dbReference type="OrthoDB" id="5318045at2"/>
<dbReference type="Pfam" id="PF00580">
    <property type="entry name" value="UvrD-helicase"/>
    <property type="match status" value="1"/>
</dbReference>
<dbReference type="GO" id="GO:0016787">
    <property type="term" value="F:hydrolase activity"/>
    <property type="evidence" value="ECO:0007669"/>
    <property type="project" value="UniProtKB-KW"/>
</dbReference>
<dbReference type="Gene3D" id="3.40.50.300">
    <property type="entry name" value="P-loop containing nucleotide triphosphate hydrolases"/>
    <property type="match status" value="2"/>
</dbReference>
<keyword evidence="1" id="KW-0547">Nucleotide-binding</keyword>
<evidence type="ECO:0000256" key="2">
    <source>
        <dbReference type="ARBA" id="ARBA00022801"/>
    </source>
</evidence>
<dbReference type="InterPro" id="IPR000212">
    <property type="entry name" value="DNA_helicase_UvrD/REP"/>
</dbReference>
<feature type="domain" description="UvrD-like helicase C-terminal" evidence="6">
    <location>
        <begin position="539"/>
        <end position="590"/>
    </location>
</feature>
<accession>A0A1W6B535</accession>
<dbReference type="EMBL" id="CP019706">
    <property type="protein sequence ID" value="ARJ42202.1"/>
    <property type="molecule type" value="Genomic_DNA"/>
</dbReference>
<dbReference type="PANTHER" id="PTHR11070">
    <property type="entry name" value="UVRD / RECB / PCRA DNA HELICASE FAMILY MEMBER"/>
    <property type="match status" value="1"/>
</dbReference>
<gene>
    <name evidence="7" type="ORF">B1H58_09370</name>
</gene>
<dbReference type="InterPro" id="IPR014016">
    <property type="entry name" value="UvrD-like_ATP-bd"/>
</dbReference>
<evidence type="ECO:0000259" key="5">
    <source>
        <dbReference type="Pfam" id="PF00580"/>
    </source>
</evidence>
<dbReference type="GO" id="GO:0031297">
    <property type="term" value="P:replication fork processing"/>
    <property type="evidence" value="ECO:0007669"/>
    <property type="project" value="TreeGrafter"/>
</dbReference>
<dbReference type="PANTHER" id="PTHR11070:SF30">
    <property type="entry name" value="F-BOX DNA HELICASE 1"/>
    <property type="match status" value="1"/>
</dbReference>
<dbReference type="AlphaFoldDB" id="A0A1W6B535"/>
<name>A0A1W6B535_9GAMM</name>
<sequence>MHKVHPYFFLINSRFQEKIVNKLSQHEQQQLLELGIGLIQHDESLSKKAHSYDNVKELLSYISFICSSDDALSEQIIERFIVGKVPEENSPGPVMSQNKTITRRKATRKTRSKIPGLAINPDNQQTEIINHCHQGIQVDAFAGAGKSTVSKLMIDELGNNKTLYTAFLRENITEAKLRITEQAYTQDALAHRYALKYAPFKSIFNNKHAPDPYSLQHIVGFDASLDLGRNKVKLHTVARLITQTISRFCTSTDLQLAEVHLPVAIFSPVARKKVLAWATSYWDYLTSGRATLEQGATYEHLMKYWSLTASITLPDDYENIIVDEAQDISGAFFNVLRNHTDRNIVIVGDTYQQLFKWRGAVNSMGLFDKPRFPLTTSYRFGEAIGDCSNRVLARHSQPPQHLLCGQQNLRSQVIFYDESQNLPDMTGAILTRTRSQIIFIADNELRAGHKIHIKTEINALKFIINNIICLSRGELDKITHPYILKCPNVAFLESDLIDNPEPDIYFAWKLFKKYGAHTSDVIDKIAQNNYPVEQAVKVISTTHAIKGQEWDNIVIAPDYAVVLDNPNADIDSELSVLYVAITRAKHRVFIPESLKNYF</sequence>
<evidence type="ECO:0000256" key="1">
    <source>
        <dbReference type="ARBA" id="ARBA00022741"/>
    </source>
</evidence>
<dbReference type="KEGG" id="palh:B1H58_09370"/>
<organism evidence="7 8">
    <name type="scientific">Pantoea alhagi</name>
    <dbReference type="NCBI Taxonomy" id="1891675"/>
    <lineage>
        <taxon>Bacteria</taxon>
        <taxon>Pseudomonadati</taxon>
        <taxon>Pseudomonadota</taxon>
        <taxon>Gammaproteobacteria</taxon>
        <taxon>Enterobacterales</taxon>
        <taxon>Erwiniaceae</taxon>
        <taxon>Pantoea</taxon>
    </lineage>
</organism>
<dbReference type="GO" id="GO:0000724">
    <property type="term" value="P:double-strand break repair via homologous recombination"/>
    <property type="evidence" value="ECO:0007669"/>
    <property type="project" value="TreeGrafter"/>
</dbReference>
<dbReference type="InterPro" id="IPR027417">
    <property type="entry name" value="P-loop_NTPase"/>
</dbReference>
<keyword evidence="8" id="KW-1185">Reference proteome</keyword>
<reference evidence="7 8" key="1">
    <citation type="submission" date="2017-02" db="EMBL/GenBank/DDBJ databases">
        <title>Complete genome sequence of the drought resistance-promoting endophyte Pantoea alhagi LTYR-11Z.</title>
        <authorList>
            <person name="Zhang L."/>
        </authorList>
    </citation>
    <scope>NUCLEOTIDE SEQUENCE [LARGE SCALE GENOMIC DNA]</scope>
    <source>
        <strain evidence="7 8">LTYR-11Z</strain>
    </source>
</reference>
<evidence type="ECO:0000313" key="7">
    <source>
        <dbReference type="EMBL" id="ARJ42202.1"/>
    </source>
</evidence>
<feature type="domain" description="UvrD-like helicase ATP-binding" evidence="5">
    <location>
        <begin position="315"/>
        <end position="364"/>
    </location>
</feature>
<evidence type="ECO:0000259" key="6">
    <source>
        <dbReference type="Pfam" id="PF13538"/>
    </source>
</evidence>
<dbReference type="Pfam" id="PF13538">
    <property type="entry name" value="UvrD_C_2"/>
    <property type="match status" value="1"/>
</dbReference>
<protein>
    <submittedName>
        <fullName evidence="7">Uncharacterized protein</fullName>
    </submittedName>
</protein>
<dbReference type="Proteomes" id="UP000192900">
    <property type="component" value="Chromosome"/>
</dbReference>
<dbReference type="GO" id="GO:0043138">
    <property type="term" value="F:3'-5' DNA helicase activity"/>
    <property type="evidence" value="ECO:0007669"/>
    <property type="project" value="TreeGrafter"/>
</dbReference>
<dbReference type="InterPro" id="IPR027785">
    <property type="entry name" value="UvrD-like_helicase_C"/>
</dbReference>
<dbReference type="RefSeq" id="WP_085069677.1">
    <property type="nucleotide sequence ID" value="NZ_CP019706.1"/>
</dbReference>